<evidence type="ECO:0000313" key="2">
    <source>
        <dbReference type="EMBL" id="PKR59388.1"/>
    </source>
</evidence>
<sequence>MASLTSGRLHVIGGGLAGSALATLMAEDGVDVTLYDQAEPFESRWTRGMQTSPESHKVSEPEIFYDPEGLVADFFARFPEIPGKLVRPAHGVLGLKRGRRKPAIVTLDEGLAHALVNRRSGPLMRAITAFGLWQKRYASEDSRVELPKGMGHAGIDPDDDRQNPGTYHRDGLAVLAEVLFSMPAHRCSNALLGRVMLPRVKSLFSKNHEPVFSAIDPIILNDIALPTLRDRFVSAGGSVAAWAPLGDIDSTSEYATDLLFGEDTQIVLKPDDAVVLALHPKQLCDTVPDIGFAPAPARRQTMAFEMRRPFAEPRCLFTSDDLVRAIYCNRRHIQVSLGSNVHLPSDGTADQFAHRIWQRCIWLCDQYLNLDLSARSENTNNQGSPKFSFVDAEAPFPELTPGLAALRFRLQPPWKNLFLCGDSFPAEYAPGPAAVFASVKQVRRQLQTFFSV</sequence>
<organism evidence="2 3">
    <name type="scientific">Thalassospira lohafexi</name>
    <dbReference type="NCBI Taxonomy" id="744227"/>
    <lineage>
        <taxon>Bacteria</taxon>
        <taxon>Pseudomonadati</taxon>
        <taxon>Pseudomonadota</taxon>
        <taxon>Alphaproteobacteria</taxon>
        <taxon>Rhodospirillales</taxon>
        <taxon>Thalassospiraceae</taxon>
        <taxon>Thalassospira</taxon>
    </lineage>
</organism>
<dbReference type="Proteomes" id="UP000233332">
    <property type="component" value="Unassembled WGS sequence"/>
</dbReference>
<feature type="region of interest" description="Disordered" evidence="1">
    <location>
        <begin position="148"/>
        <end position="167"/>
    </location>
</feature>
<accession>A0A2N3L9B3</accession>
<evidence type="ECO:0000256" key="1">
    <source>
        <dbReference type="SAM" id="MobiDB-lite"/>
    </source>
</evidence>
<dbReference type="AlphaFoldDB" id="A0A2N3L9B3"/>
<comment type="caution">
    <text evidence="2">The sequence shown here is derived from an EMBL/GenBank/DDBJ whole genome shotgun (WGS) entry which is preliminary data.</text>
</comment>
<name>A0A2N3L9B3_9PROT</name>
<dbReference type="EMBL" id="NXGX01000002">
    <property type="protein sequence ID" value="PKR59388.1"/>
    <property type="molecule type" value="Genomic_DNA"/>
</dbReference>
<proteinExistence type="predicted"/>
<dbReference type="RefSeq" id="WP_101300385.1">
    <property type="nucleotide sequence ID" value="NZ_NXGX01000002.1"/>
</dbReference>
<dbReference type="Gene3D" id="3.50.50.60">
    <property type="entry name" value="FAD/NAD(P)-binding domain"/>
    <property type="match status" value="1"/>
</dbReference>
<evidence type="ECO:0000313" key="3">
    <source>
        <dbReference type="Proteomes" id="UP000233332"/>
    </source>
</evidence>
<dbReference type="SUPFAM" id="SSF51905">
    <property type="entry name" value="FAD/NAD(P)-binding domain"/>
    <property type="match status" value="1"/>
</dbReference>
<gene>
    <name evidence="2" type="ORF">COO92_04950</name>
</gene>
<dbReference type="Pfam" id="PF13450">
    <property type="entry name" value="NAD_binding_8"/>
    <property type="match status" value="1"/>
</dbReference>
<reference evidence="2 3" key="1">
    <citation type="submission" date="2017-09" db="EMBL/GenBank/DDBJ databases">
        <title>Biodiversity and function of Thalassospira species in the particle-attached aromatic-hydrocarbon-degrading consortia from the surface seawater of the China South Sea.</title>
        <authorList>
            <person name="Dong C."/>
            <person name="Lai Q."/>
            <person name="Shao Z."/>
        </authorList>
    </citation>
    <scope>NUCLEOTIDE SEQUENCE [LARGE SCALE GENOMIC DNA]</scope>
    <source>
        <strain evidence="2 3">139Z-12</strain>
    </source>
</reference>
<dbReference type="InterPro" id="IPR036188">
    <property type="entry name" value="FAD/NAD-bd_sf"/>
</dbReference>
<protein>
    <submittedName>
        <fullName evidence="2">Amine oxidase</fullName>
    </submittedName>
</protein>
<keyword evidence="3" id="KW-1185">Reference proteome</keyword>